<dbReference type="InterPro" id="IPR056014">
    <property type="entry name" value="DUF7592"/>
</dbReference>
<evidence type="ECO:0000313" key="6">
    <source>
        <dbReference type="WBParaSite" id="Csp11.Scaffold629.g11916.t1"/>
    </source>
</evidence>
<name>A0A1I7TUI1_9PELO</name>
<dbReference type="Pfam" id="PF02408">
    <property type="entry name" value="CUB_2"/>
    <property type="match status" value="1"/>
</dbReference>
<keyword evidence="1" id="KW-0732">Signal</keyword>
<feature type="domain" description="CUB-like" evidence="2">
    <location>
        <begin position="19"/>
        <end position="80"/>
    </location>
</feature>
<feature type="chain" id="PRO_5012023402" evidence="1">
    <location>
        <begin position="16"/>
        <end position="424"/>
    </location>
</feature>
<dbReference type="Proteomes" id="UP000095282">
    <property type="component" value="Unplaced"/>
</dbReference>
<dbReference type="PANTHER" id="PTHR47407">
    <property type="entry name" value="PROTEIN CBG15905-RELATED"/>
    <property type="match status" value="1"/>
</dbReference>
<dbReference type="WBParaSite" id="Csp11.Scaffold629.g11916.t1">
    <property type="protein sequence ID" value="Csp11.Scaffold629.g11916.t1"/>
    <property type="gene ID" value="Csp11.Scaffold629.g11916"/>
</dbReference>
<protein>
    <submittedName>
        <fullName evidence="6">CUB_2 domain-containing protein</fullName>
    </submittedName>
</protein>
<evidence type="ECO:0000313" key="5">
    <source>
        <dbReference type="Proteomes" id="UP000095282"/>
    </source>
</evidence>
<dbReference type="InterPro" id="IPR056013">
    <property type="entry name" value="DUF7591"/>
</dbReference>
<keyword evidence="5" id="KW-1185">Reference proteome</keyword>
<dbReference type="AlphaFoldDB" id="A0A1I7TUI1"/>
<feature type="domain" description="DUF7592" evidence="4">
    <location>
        <begin position="101"/>
        <end position="177"/>
    </location>
</feature>
<sequence>MIILAVLFVIYGVFASVPVCPTSPFSKPSSSPFTVSYPDAVYNLPILFPDNFQCEYQISVPENWFAEIEMFLNPNRSMAVPPVTVIDAFQINSSAPPIEIHVNQTDTVPFMHNTNKAGKFIITADTQVSMTVITSKTYMDLRGVLIYDGTKFLGSAYNLYLSKKQMVSSGNQMTVEVLSDGGSYYLPALLWQDYSNTRDIVQYLDTQCFLDHNCGAYSLDASKGPVALQSISPDYVYNRPAQDILMSVQGAGSLDVFMGGVTKDKKNSIVIYNAATSSPYLPQQFVAPLKTYLLTYGQATLNITRKSFEFGRTTGFPRKGFIQSNYYGQLKAKQDGNGVIRAPEGSSDAKFKVKIGFADMAGNTIFELQGTRNGENTFYQMFNSTNLPDLNNAYSISGDTLTVFYYSKDSYTTGMFLRFEVNPA</sequence>
<organism evidence="5 6">
    <name type="scientific">Caenorhabditis tropicalis</name>
    <dbReference type="NCBI Taxonomy" id="1561998"/>
    <lineage>
        <taxon>Eukaryota</taxon>
        <taxon>Metazoa</taxon>
        <taxon>Ecdysozoa</taxon>
        <taxon>Nematoda</taxon>
        <taxon>Chromadorea</taxon>
        <taxon>Rhabditida</taxon>
        <taxon>Rhabditina</taxon>
        <taxon>Rhabditomorpha</taxon>
        <taxon>Rhabditoidea</taxon>
        <taxon>Rhabditidae</taxon>
        <taxon>Peloderinae</taxon>
        <taxon>Caenorhabditis</taxon>
    </lineage>
</organism>
<evidence type="ECO:0000259" key="4">
    <source>
        <dbReference type="Pfam" id="PF24512"/>
    </source>
</evidence>
<dbReference type="InterPro" id="IPR035914">
    <property type="entry name" value="Sperma_CUB_dom_sf"/>
</dbReference>
<dbReference type="eggNOG" id="ENOG502SUN8">
    <property type="taxonomic scope" value="Eukaryota"/>
</dbReference>
<feature type="signal peptide" evidence="1">
    <location>
        <begin position="1"/>
        <end position="15"/>
    </location>
</feature>
<feature type="domain" description="DUF7591" evidence="3">
    <location>
        <begin position="196"/>
        <end position="306"/>
    </location>
</feature>
<dbReference type="InterPro" id="IPR003366">
    <property type="entry name" value="CUB-like_dom"/>
</dbReference>
<proteinExistence type="predicted"/>
<dbReference type="Pfam" id="PF24511">
    <property type="entry name" value="DUF7591"/>
    <property type="match status" value="1"/>
</dbReference>
<dbReference type="Pfam" id="PF24512">
    <property type="entry name" value="DUF7592"/>
    <property type="match status" value="1"/>
</dbReference>
<dbReference type="PANTHER" id="PTHR47407:SF1">
    <property type="entry name" value="CUB-LIKE DOMAIN-CONTAINING PROTEIN"/>
    <property type="match status" value="1"/>
</dbReference>
<reference evidence="6" key="1">
    <citation type="submission" date="2016-11" db="UniProtKB">
        <authorList>
            <consortium name="WormBaseParasite"/>
        </authorList>
    </citation>
    <scope>IDENTIFICATION</scope>
</reference>
<dbReference type="SUPFAM" id="SSF49854">
    <property type="entry name" value="Spermadhesin, CUB domain"/>
    <property type="match status" value="1"/>
</dbReference>
<evidence type="ECO:0000259" key="2">
    <source>
        <dbReference type="Pfam" id="PF02408"/>
    </source>
</evidence>
<evidence type="ECO:0000259" key="3">
    <source>
        <dbReference type="Pfam" id="PF24511"/>
    </source>
</evidence>
<accession>A0A1I7TUI1</accession>
<evidence type="ECO:0000256" key="1">
    <source>
        <dbReference type="SAM" id="SignalP"/>
    </source>
</evidence>